<sequence length="558" mass="62464">MGTTNRVRSARHPGVSMKARILVRSSGPRIGPNYADRGVMRTNRRRANQPTALRLVGYERVSRARDEMESPEIQRRVNREWAARLGHTLVTEVTDPDATGRNFNRDVQRAIEMVETGQADGILVYKFSRFGRDNAGFQMNLGRIIKAGGDLYSSTEEVDATTAAGALSRDMLAAIASFESNRFSEQWKDSQDLRLDRGLPHTGDPRFGYIHHKCRSQAVTAAGWRIRNAKDPECRPHGDCREEYRIDPETGPVLAEMYKRYIKGQSLVDIANWLIEEGVPTTRDGVWRASLVGDLLDSGFGAGRLRTGGRGLPSDNNTVELHQGAQEAVIKPKEWSQYMARRRDRRGNQSAVRMKWPLSGITVCGRCGNGMTCTTGGPSGQQIRGYIMRCIKAQDSKTCKGVWRVTRDVEEALLGELDALAAELEAAGRRAARTVREQRTDQSARMRRVQADLKKARDGRRRLMDALVAGVYTLDEVAEKRAELDQKVAALEVEMSGAEAPVRVWTPPQIRSLRQDWPRLPLDARREMVRLLVDKIIVHPDKRIEVFLSPALTGKAAA</sequence>
<dbReference type="Pfam" id="PF00239">
    <property type="entry name" value="Resolvase"/>
    <property type="match status" value="1"/>
</dbReference>
<dbReference type="InterPro" id="IPR011109">
    <property type="entry name" value="DNA_bind_recombinase_dom"/>
</dbReference>
<dbReference type="InterPro" id="IPR006119">
    <property type="entry name" value="Resolv_N"/>
</dbReference>
<evidence type="ECO:0000313" key="2">
    <source>
        <dbReference type="EMBL" id="QBR93769.1"/>
    </source>
</evidence>
<dbReference type="Proteomes" id="UP000294894">
    <property type="component" value="Chromosome"/>
</dbReference>
<evidence type="ECO:0000259" key="1">
    <source>
        <dbReference type="SMART" id="SM00857"/>
    </source>
</evidence>
<organism evidence="2 3">
    <name type="scientific">Nocardioides euryhalodurans</name>
    <dbReference type="NCBI Taxonomy" id="2518370"/>
    <lineage>
        <taxon>Bacteria</taxon>
        <taxon>Bacillati</taxon>
        <taxon>Actinomycetota</taxon>
        <taxon>Actinomycetes</taxon>
        <taxon>Propionibacteriales</taxon>
        <taxon>Nocardioidaceae</taxon>
        <taxon>Nocardioides</taxon>
    </lineage>
</organism>
<dbReference type="Gene3D" id="3.90.1750.20">
    <property type="entry name" value="Putative Large Serine Recombinase, Chain B, Domain 2"/>
    <property type="match status" value="1"/>
</dbReference>
<dbReference type="Gene3D" id="3.40.50.1390">
    <property type="entry name" value="Resolvase, N-terminal catalytic domain"/>
    <property type="match status" value="1"/>
</dbReference>
<dbReference type="SMART" id="SM00857">
    <property type="entry name" value="Resolvase"/>
    <property type="match status" value="1"/>
</dbReference>
<dbReference type="GO" id="GO:0000150">
    <property type="term" value="F:DNA strand exchange activity"/>
    <property type="evidence" value="ECO:0007669"/>
    <property type="project" value="InterPro"/>
</dbReference>
<proteinExistence type="predicted"/>
<accession>A0A4P7GP53</accession>
<dbReference type="InterPro" id="IPR050639">
    <property type="entry name" value="SSR_resolvase"/>
</dbReference>
<dbReference type="PANTHER" id="PTHR30461">
    <property type="entry name" value="DNA-INVERTASE FROM LAMBDOID PROPHAGE"/>
    <property type="match status" value="1"/>
</dbReference>
<dbReference type="CDD" id="cd00338">
    <property type="entry name" value="Ser_Recombinase"/>
    <property type="match status" value="1"/>
</dbReference>
<dbReference type="PANTHER" id="PTHR30461:SF23">
    <property type="entry name" value="DNA RECOMBINASE-RELATED"/>
    <property type="match status" value="1"/>
</dbReference>
<dbReference type="EMBL" id="CP038267">
    <property type="protein sequence ID" value="QBR93769.1"/>
    <property type="molecule type" value="Genomic_DNA"/>
</dbReference>
<dbReference type="Pfam" id="PF13408">
    <property type="entry name" value="Zn_ribbon_recom"/>
    <property type="match status" value="1"/>
</dbReference>
<dbReference type="Pfam" id="PF07508">
    <property type="entry name" value="Recombinase"/>
    <property type="match status" value="1"/>
</dbReference>
<dbReference type="AlphaFoldDB" id="A0A4P7GP53"/>
<keyword evidence="3" id="KW-1185">Reference proteome</keyword>
<name>A0A4P7GP53_9ACTN</name>
<dbReference type="KEGG" id="noy:EXE57_16910"/>
<reference evidence="2 3" key="1">
    <citation type="submission" date="2019-03" db="EMBL/GenBank/DDBJ databases">
        <title>Three New Species of Nocardioides, Nocardioides euryhalodurans sp. nov., Nocardioides seonyuensis sp. nov. and Nocardioides eburneoflavus sp. nov., Iolated from Soil.</title>
        <authorList>
            <person name="Roh S.G."/>
            <person name="Lee C."/>
            <person name="Kim M.-K."/>
            <person name="Kim S.B."/>
        </authorList>
    </citation>
    <scope>NUCLEOTIDE SEQUENCE [LARGE SCALE GENOMIC DNA]</scope>
    <source>
        <strain evidence="2 3">MMS17-SY117</strain>
    </source>
</reference>
<dbReference type="InterPro" id="IPR025827">
    <property type="entry name" value="Zn_ribbon_recom_dom"/>
</dbReference>
<feature type="domain" description="Resolvase/invertase-type recombinase catalytic" evidence="1">
    <location>
        <begin position="55"/>
        <end position="200"/>
    </location>
</feature>
<dbReference type="SUPFAM" id="SSF53041">
    <property type="entry name" value="Resolvase-like"/>
    <property type="match status" value="1"/>
</dbReference>
<evidence type="ECO:0000313" key="3">
    <source>
        <dbReference type="Proteomes" id="UP000294894"/>
    </source>
</evidence>
<protein>
    <submittedName>
        <fullName evidence="2">Recombinase family protein</fullName>
    </submittedName>
</protein>
<dbReference type="GO" id="GO:0003677">
    <property type="term" value="F:DNA binding"/>
    <property type="evidence" value="ECO:0007669"/>
    <property type="project" value="InterPro"/>
</dbReference>
<gene>
    <name evidence="2" type="ORF">EXE57_16910</name>
</gene>
<dbReference type="OrthoDB" id="4500247at2"/>
<dbReference type="InterPro" id="IPR038109">
    <property type="entry name" value="DNA_bind_recomb_sf"/>
</dbReference>
<dbReference type="InterPro" id="IPR036162">
    <property type="entry name" value="Resolvase-like_N_sf"/>
</dbReference>